<feature type="non-terminal residue" evidence="1">
    <location>
        <position position="1"/>
    </location>
</feature>
<sequence length="268" mass="30775">LILGGFSIYPQFHCLETKHLRLIYFGDAHSYLVPHVARCFENSLAFHIKLFDYKPREKVTILLHDFSDFSNAGADAIPRNHITLAIAPNSFVFETLPSNERINATLNHELVHIVAIDQASKTDKFYRSIFFGKVSSTTDNPLSLLYSYLTMPRRYSPRWYHEGIAVFLETWMAEGLGRALGAYDEMVFRTMIVEGKTPYDLVSLESAGTKVDFHVGVNAYLYGTRFFSYLAHQYGPESLIKWVSRKNKTKAYFASQFRRVYGLSMHKA</sequence>
<dbReference type="AlphaFoldDB" id="X1PGQ4"/>
<accession>X1PGQ4</accession>
<dbReference type="EMBL" id="BARV01023863">
    <property type="protein sequence ID" value="GAI41671.1"/>
    <property type="molecule type" value="Genomic_DNA"/>
</dbReference>
<evidence type="ECO:0008006" key="2">
    <source>
        <dbReference type="Google" id="ProtNLM"/>
    </source>
</evidence>
<organism evidence="1">
    <name type="scientific">marine sediment metagenome</name>
    <dbReference type="NCBI Taxonomy" id="412755"/>
    <lineage>
        <taxon>unclassified sequences</taxon>
        <taxon>metagenomes</taxon>
        <taxon>ecological metagenomes</taxon>
    </lineage>
</organism>
<evidence type="ECO:0000313" key="1">
    <source>
        <dbReference type="EMBL" id="GAI41671.1"/>
    </source>
</evidence>
<proteinExistence type="predicted"/>
<comment type="caution">
    <text evidence="1">The sequence shown here is derived from an EMBL/GenBank/DDBJ whole genome shotgun (WGS) entry which is preliminary data.</text>
</comment>
<reference evidence="1" key="1">
    <citation type="journal article" date="2014" name="Front. Microbiol.">
        <title>High frequency of phylogenetically diverse reductive dehalogenase-homologous genes in deep subseafloor sedimentary metagenomes.</title>
        <authorList>
            <person name="Kawai M."/>
            <person name="Futagami T."/>
            <person name="Toyoda A."/>
            <person name="Takaki Y."/>
            <person name="Nishi S."/>
            <person name="Hori S."/>
            <person name="Arai W."/>
            <person name="Tsubouchi T."/>
            <person name="Morono Y."/>
            <person name="Uchiyama I."/>
            <person name="Ito T."/>
            <person name="Fujiyama A."/>
            <person name="Inagaki F."/>
            <person name="Takami H."/>
        </authorList>
    </citation>
    <scope>NUCLEOTIDE SEQUENCE</scope>
    <source>
        <strain evidence="1">Expedition CK06-06</strain>
    </source>
</reference>
<protein>
    <recommendedName>
        <fullName evidence="2">Peptidase MA-like domain-containing protein</fullName>
    </recommendedName>
</protein>
<name>X1PGQ4_9ZZZZ</name>
<gene>
    <name evidence="1" type="ORF">S06H3_39073</name>
</gene>
<feature type="non-terminal residue" evidence="1">
    <location>
        <position position="268"/>
    </location>
</feature>